<keyword evidence="3" id="KW-1185">Reference proteome</keyword>
<dbReference type="SUPFAM" id="SSF55816">
    <property type="entry name" value="5'-nucleotidase (syn. UDP-sugar hydrolase), C-terminal domain"/>
    <property type="match status" value="1"/>
</dbReference>
<dbReference type="InterPro" id="IPR036907">
    <property type="entry name" value="5'-Nucleotdase_C_sf"/>
</dbReference>
<dbReference type="InterPro" id="IPR006179">
    <property type="entry name" value="5_nucleotidase/apyrase"/>
</dbReference>
<evidence type="ECO:0000259" key="1">
    <source>
        <dbReference type="Pfam" id="PF02872"/>
    </source>
</evidence>
<dbReference type="PANTHER" id="PTHR11575:SF24">
    <property type="entry name" value="5'-NUCLEOTIDASE"/>
    <property type="match status" value="1"/>
</dbReference>
<sequence>MKMHPYLYISLLFFALFSCRQPHYEIVSEEGYTVPMDISQRETTDTSFINEVNLYKQKVDSITGQVIGKSAVFMDIKRPQSRLSNFTADLLKRKVGELNHTSCDFAIMNMGGIRTSLSKGDITVGEIFSIFPFDNSLSLLKIKGKDVKTLFESIASRKGEGISKEVALVVTPDYQIKSLRIGGKPIEEDRIYTVGTIDYLANGNDGMDAFKNAVERIDSHIRLRDVMLSYVKELQKEGKVLNATLDNRFIIE</sequence>
<organism evidence="2 3">
    <name type="scientific">Coprobacter tertius</name>
    <dbReference type="NCBI Taxonomy" id="2944915"/>
    <lineage>
        <taxon>Bacteria</taxon>
        <taxon>Pseudomonadati</taxon>
        <taxon>Bacteroidota</taxon>
        <taxon>Bacteroidia</taxon>
        <taxon>Bacteroidales</taxon>
        <taxon>Barnesiellaceae</taxon>
        <taxon>Coprobacter</taxon>
    </lineage>
</organism>
<proteinExistence type="predicted"/>
<dbReference type="EMBL" id="JANDHW010000001">
    <property type="protein sequence ID" value="MCP9610733.1"/>
    <property type="molecule type" value="Genomic_DNA"/>
</dbReference>
<dbReference type="PRINTS" id="PR01607">
    <property type="entry name" value="APYRASEFAMLY"/>
</dbReference>
<protein>
    <submittedName>
        <fullName evidence="2">5'-nucleotidase C-terminal domain-containing protein</fullName>
    </submittedName>
</protein>
<dbReference type="InterPro" id="IPR008334">
    <property type="entry name" value="5'-Nucleotdase_C"/>
</dbReference>
<dbReference type="Proteomes" id="UP001205603">
    <property type="component" value="Unassembled WGS sequence"/>
</dbReference>
<accession>A0ABT1MGC6</accession>
<dbReference type="PROSITE" id="PS51257">
    <property type="entry name" value="PROKAR_LIPOPROTEIN"/>
    <property type="match status" value="1"/>
</dbReference>
<reference evidence="2 3" key="1">
    <citation type="submission" date="2022-07" db="EMBL/GenBank/DDBJ databases">
        <title>Fecal culturing of patients with breast cancer.</title>
        <authorList>
            <person name="Teng N.M.Y."/>
            <person name="Kiu R."/>
            <person name="Evans R."/>
            <person name="Baker D.J."/>
            <person name="Zenner C."/>
            <person name="Robinson S.D."/>
            <person name="Hall L.J."/>
        </authorList>
    </citation>
    <scope>NUCLEOTIDE SEQUENCE [LARGE SCALE GENOMIC DNA]</scope>
    <source>
        <strain evidence="2 3">LH1063</strain>
    </source>
</reference>
<dbReference type="RefSeq" id="WP_255025302.1">
    <property type="nucleotide sequence ID" value="NZ_JANDHW010000001.1"/>
</dbReference>
<evidence type="ECO:0000313" key="2">
    <source>
        <dbReference type="EMBL" id="MCP9610733.1"/>
    </source>
</evidence>
<feature type="domain" description="5'-Nucleotidase C-terminal" evidence="1">
    <location>
        <begin position="66"/>
        <end position="211"/>
    </location>
</feature>
<name>A0ABT1MGC6_9BACT</name>
<dbReference type="Gene3D" id="3.90.780.10">
    <property type="entry name" value="5'-Nucleotidase, C-terminal domain"/>
    <property type="match status" value="1"/>
</dbReference>
<dbReference type="PANTHER" id="PTHR11575">
    <property type="entry name" value="5'-NUCLEOTIDASE-RELATED"/>
    <property type="match status" value="1"/>
</dbReference>
<gene>
    <name evidence="2" type="ORF">NMU02_01320</name>
</gene>
<evidence type="ECO:0000313" key="3">
    <source>
        <dbReference type="Proteomes" id="UP001205603"/>
    </source>
</evidence>
<comment type="caution">
    <text evidence="2">The sequence shown here is derived from an EMBL/GenBank/DDBJ whole genome shotgun (WGS) entry which is preliminary data.</text>
</comment>
<dbReference type="Pfam" id="PF02872">
    <property type="entry name" value="5_nucleotid_C"/>
    <property type="match status" value="1"/>
</dbReference>